<dbReference type="Proteomes" id="UP000265520">
    <property type="component" value="Unassembled WGS sequence"/>
</dbReference>
<protein>
    <submittedName>
        <fullName evidence="1">Uncharacterized protein</fullName>
    </submittedName>
</protein>
<keyword evidence="2" id="KW-1185">Reference proteome</keyword>
<reference evidence="1 2" key="1">
    <citation type="journal article" date="2018" name="Front. Plant Sci.">
        <title>Red Clover (Trifolium pratense) and Zigzag Clover (T. medium) - A Picture of Genomic Similarities and Differences.</title>
        <authorList>
            <person name="Dluhosova J."/>
            <person name="Istvanek J."/>
            <person name="Nedelnik J."/>
            <person name="Repkova J."/>
        </authorList>
    </citation>
    <scope>NUCLEOTIDE SEQUENCE [LARGE SCALE GENOMIC DNA]</scope>
    <source>
        <strain evidence="2">cv. 10/8</strain>
        <tissue evidence="1">Leaf</tissue>
    </source>
</reference>
<evidence type="ECO:0000313" key="2">
    <source>
        <dbReference type="Proteomes" id="UP000265520"/>
    </source>
</evidence>
<dbReference type="EMBL" id="LXQA011466143">
    <property type="protein sequence ID" value="MCI98173.1"/>
    <property type="molecule type" value="Genomic_DNA"/>
</dbReference>
<organism evidence="1 2">
    <name type="scientific">Trifolium medium</name>
    <dbReference type="NCBI Taxonomy" id="97028"/>
    <lineage>
        <taxon>Eukaryota</taxon>
        <taxon>Viridiplantae</taxon>
        <taxon>Streptophyta</taxon>
        <taxon>Embryophyta</taxon>
        <taxon>Tracheophyta</taxon>
        <taxon>Spermatophyta</taxon>
        <taxon>Magnoliopsida</taxon>
        <taxon>eudicotyledons</taxon>
        <taxon>Gunneridae</taxon>
        <taxon>Pentapetalae</taxon>
        <taxon>rosids</taxon>
        <taxon>fabids</taxon>
        <taxon>Fabales</taxon>
        <taxon>Fabaceae</taxon>
        <taxon>Papilionoideae</taxon>
        <taxon>50 kb inversion clade</taxon>
        <taxon>NPAAA clade</taxon>
        <taxon>Hologalegina</taxon>
        <taxon>IRL clade</taxon>
        <taxon>Trifolieae</taxon>
        <taxon>Trifolium</taxon>
    </lineage>
</organism>
<evidence type="ECO:0000313" key="1">
    <source>
        <dbReference type="EMBL" id="MCI98173.1"/>
    </source>
</evidence>
<feature type="non-terminal residue" evidence="1">
    <location>
        <position position="1"/>
    </location>
</feature>
<name>A0A392WF44_9FABA</name>
<dbReference type="AlphaFoldDB" id="A0A392WF44"/>
<proteinExistence type="predicted"/>
<accession>A0A392WF44</accession>
<comment type="caution">
    <text evidence="1">The sequence shown here is derived from an EMBL/GenBank/DDBJ whole genome shotgun (WGS) entry which is preliminary data.</text>
</comment>
<sequence length="25" mass="2637">AVAAVMPPQAPVFTPRAEFPDLQPS</sequence>